<evidence type="ECO:0000256" key="9">
    <source>
        <dbReference type="ARBA" id="ARBA00023237"/>
    </source>
</evidence>
<dbReference type="PROSITE" id="PS52016">
    <property type="entry name" value="TONB_DEPENDENT_REC_3"/>
    <property type="match status" value="1"/>
</dbReference>
<dbReference type="FunFam" id="2.170.130.10:FF:000008">
    <property type="entry name" value="SusC/RagA family TonB-linked outer membrane protein"/>
    <property type="match status" value="1"/>
</dbReference>
<comment type="subcellular location">
    <subcellularLocation>
        <location evidence="1 10">Cell outer membrane</location>
        <topology evidence="1 10">Multi-pass membrane protein</topology>
    </subcellularLocation>
</comment>
<dbReference type="InterPro" id="IPR011662">
    <property type="entry name" value="Secretin/TonB_short_N"/>
</dbReference>
<dbReference type="InterPro" id="IPR039426">
    <property type="entry name" value="TonB-dep_rcpt-like"/>
</dbReference>
<dbReference type="InterPro" id="IPR008969">
    <property type="entry name" value="CarboxyPept-like_regulatory"/>
</dbReference>
<dbReference type="SUPFAM" id="SSF56935">
    <property type="entry name" value="Porins"/>
    <property type="match status" value="1"/>
</dbReference>
<dbReference type="OrthoDB" id="9768177at2"/>
<dbReference type="Gene3D" id="2.60.40.1120">
    <property type="entry name" value="Carboxypeptidase-like, regulatory domain"/>
    <property type="match status" value="1"/>
</dbReference>
<dbReference type="InterPro" id="IPR023996">
    <property type="entry name" value="TonB-dep_OMP_SusC/RagA"/>
</dbReference>
<accession>A0A4Y9IMG1</accession>
<evidence type="ECO:0000256" key="2">
    <source>
        <dbReference type="ARBA" id="ARBA00022448"/>
    </source>
</evidence>
<evidence type="ECO:0000256" key="4">
    <source>
        <dbReference type="ARBA" id="ARBA00022496"/>
    </source>
</evidence>
<feature type="domain" description="Secretin/TonB short N-terminal" evidence="12">
    <location>
        <begin position="56"/>
        <end position="107"/>
    </location>
</feature>
<dbReference type="NCBIfam" id="TIGR04056">
    <property type="entry name" value="OMP_RagA_SusC"/>
    <property type="match status" value="1"/>
</dbReference>
<dbReference type="InterPro" id="IPR012910">
    <property type="entry name" value="Plug_dom"/>
</dbReference>
<evidence type="ECO:0000313" key="13">
    <source>
        <dbReference type="EMBL" id="TFU89482.1"/>
    </source>
</evidence>
<keyword evidence="9 10" id="KW-0998">Cell outer membrane</keyword>
<keyword evidence="5 10" id="KW-0812">Transmembrane</keyword>
<keyword evidence="2 10" id="KW-0813">Transport</keyword>
<keyword evidence="3 10" id="KW-1134">Transmembrane beta strand</keyword>
<comment type="similarity">
    <text evidence="10 11">Belongs to the TonB-dependent receptor family.</text>
</comment>
<dbReference type="Pfam" id="PF13715">
    <property type="entry name" value="CarbopepD_reg_2"/>
    <property type="match status" value="1"/>
</dbReference>
<dbReference type="Pfam" id="PF07660">
    <property type="entry name" value="STN"/>
    <property type="match status" value="1"/>
</dbReference>
<dbReference type="FunFam" id="2.60.40.1120:FF:000003">
    <property type="entry name" value="Outer membrane protein Omp121"/>
    <property type="match status" value="1"/>
</dbReference>
<dbReference type="GO" id="GO:0009279">
    <property type="term" value="C:cell outer membrane"/>
    <property type="evidence" value="ECO:0007669"/>
    <property type="project" value="UniProtKB-SubCell"/>
</dbReference>
<keyword evidence="8 10" id="KW-0472">Membrane</keyword>
<keyword evidence="4" id="KW-0406">Ion transport</keyword>
<dbReference type="EMBL" id="SPPK01000002">
    <property type="protein sequence ID" value="TFU89482.1"/>
    <property type="molecule type" value="Genomic_DNA"/>
</dbReference>
<evidence type="ECO:0000256" key="5">
    <source>
        <dbReference type="ARBA" id="ARBA00022692"/>
    </source>
</evidence>
<sequence>MTLMKFILGGKSKYLLFLGLFLMSFTVQSKRIDSISINRTGAIRSVLKEIEKASSYHFMYNDKLINTDKIVSINVKDRPVNEILNSLFEDSNITYTIVDDQIILSVAGTNEVKDSKQTGREISGVIKDEKGFTLPGVSIAVKGTTTGTITDIDGKYSINVPSGAVLAFNYVGFVPQEVKIGNQSTLDIVLKEDTQALDEVVVVGYTTQKKADLTGAVSSVKMSNLNDMSVSGINSALQGRMSGVTVLQSSGAPGSGTSIRIRGMGTFGNNEPLYVIDGMPADNMNDINPGDIERIDVLKDAASAAIYGSRAANGVVIIQTKKGGKSDKVNIAFNTHHGVSMAQRKINVLNAAQRNMIHLEAYDNAIKYDGYDKTAPDYYTSDFAKVSRTNWQDEIFSSAAYQANYDLSLSGGSDKFKYNIMGAHLKQDGLLKNSSFNRTTLRINTELEVFKNFKVGENLMITHSKQMLVPEMGANGAIASALQFDPSVSVYENKAKGIYSGSGELGADLRNPVAVLDRSDRARTRDRIFGNVYAEYKFLNDFTIKTDLGYDWSDWGDKWFVTRVPEAGRASNTNELTERGWKDTKWITTTTLKYDKVIGLNKLMLLGGTSYEAFNSEYTNARGTGFISEDKSQRYLSAATNIAWMQGGREEWAMNSYFARLDYSFGDRYLLSANFRTDGSSKFAKGNRWGYFPSVSGGWRISEESFFETLKEKAIQNLKLRASWGKLGNQDMGSNYPTKVLIANTTDNDGYNTVFGSTETAGFGRYESTLANPDLKWEVTTQTDLGLDISFLNKFDFGFDYFIKKSSDVLLEIPVPSLAGVDGGMMVNAAEVRNRGFDMNLSYNTKVKDFNISAYGNFSKVKNEVLSMGTGNRNMFTSSYRGTNITRTRVGEPIAHFYGYKNGGVFKSQEEIDTYVNEKGEKIQPAAKVGDLKFLDLDGNGKIDSNDQTNIGSGFPDFTYGLGADLEYKGFDLSFFFQGVAGYDIFNAIKYEGMFVDPRYNQFAAILDRYHPTNTPGGNGPRVTIKDTNNNRRMSDYYVDKGDYLRLKTLTLGYTFNRNTIKKLGLQKLRVYATVQNLLTFTSYKGFDPELGETYANELDSYGVTEIGVDRGQFPQPRTFIMGVNINF</sequence>
<evidence type="ECO:0000256" key="1">
    <source>
        <dbReference type="ARBA" id="ARBA00004571"/>
    </source>
</evidence>
<organism evidence="13 14">
    <name type="scientific">Dysgonomonas mossii</name>
    <dbReference type="NCBI Taxonomy" id="163665"/>
    <lineage>
        <taxon>Bacteria</taxon>
        <taxon>Pseudomonadati</taxon>
        <taxon>Bacteroidota</taxon>
        <taxon>Bacteroidia</taxon>
        <taxon>Bacteroidales</taxon>
        <taxon>Dysgonomonadaceae</taxon>
        <taxon>Dysgonomonas</taxon>
    </lineage>
</organism>
<dbReference type="InterPro" id="IPR036942">
    <property type="entry name" value="Beta-barrel_TonB_sf"/>
</dbReference>
<dbReference type="RefSeq" id="WP_135104487.1">
    <property type="nucleotide sequence ID" value="NZ_JADGKW010000002.1"/>
</dbReference>
<dbReference type="Proteomes" id="UP000298285">
    <property type="component" value="Unassembled WGS sequence"/>
</dbReference>
<dbReference type="AlphaFoldDB" id="A0A4Y9IMG1"/>
<comment type="caution">
    <text evidence="13">The sequence shown here is derived from an EMBL/GenBank/DDBJ whole genome shotgun (WGS) entry which is preliminary data.</text>
</comment>
<keyword evidence="7 11" id="KW-0798">TonB box</keyword>
<dbReference type="SMART" id="SM00965">
    <property type="entry name" value="STN"/>
    <property type="match status" value="1"/>
</dbReference>
<evidence type="ECO:0000256" key="10">
    <source>
        <dbReference type="PROSITE-ProRule" id="PRU01360"/>
    </source>
</evidence>
<gene>
    <name evidence="13" type="ORF">E4T88_05540</name>
</gene>
<evidence type="ECO:0000313" key="14">
    <source>
        <dbReference type="Proteomes" id="UP000298285"/>
    </source>
</evidence>
<name>A0A4Y9IMG1_9BACT</name>
<dbReference type="SUPFAM" id="SSF49464">
    <property type="entry name" value="Carboxypeptidase regulatory domain-like"/>
    <property type="match status" value="1"/>
</dbReference>
<evidence type="ECO:0000256" key="7">
    <source>
        <dbReference type="ARBA" id="ARBA00023077"/>
    </source>
</evidence>
<dbReference type="Pfam" id="PF00593">
    <property type="entry name" value="TonB_dep_Rec_b-barrel"/>
    <property type="match status" value="1"/>
</dbReference>
<dbReference type="Gene3D" id="2.170.130.10">
    <property type="entry name" value="TonB-dependent receptor, plug domain"/>
    <property type="match status" value="1"/>
</dbReference>
<evidence type="ECO:0000256" key="11">
    <source>
        <dbReference type="RuleBase" id="RU003357"/>
    </source>
</evidence>
<dbReference type="GO" id="GO:0006826">
    <property type="term" value="P:iron ion transport"/>
    <property type="evidence" value="ECO:0007669"/>
    <property type="project" value="UniProtKB-KW"/>
</dbReference>
<dbReference type="Gene3D" id="2.40.170.20">
    <property type="entry name" value="TonB-dependent receptor, beta-barrel domain"/>
    <property type="match status" value="1"/>
</dbReference>
<evidence type="ECO:0000259" key="12">
    <source>
        <dbReference type="SMART" id="SM00965"/>
    </source>
</evidence>
<proteinExistence type="inferred from homology"/>
<dbReference type="InterPro" id="IPR000531">
    <property type="entry name" value="Beta-barrel_TonB"/>
</dbReference>
<dbReference type="InterPro" id="IPR037066">
    <property type="entry name" value="Plug_dom_sf"/>
</dbReference>
<evidence type="ECO:0000256" key="8">
    <source>
        <dbReference type="ARBA" id="ARBA00023136"/>
    </source>
</evidence>
<protein>
    <submittedName>
        <fullName evidence="13">SusC/RagA family TonB-linked outer membrane protein</fullName>
    </submittedName>
</protein>
<dbReference type="InterPro" id="IPR023997">
    <property type="entry name" value="TonB-dep_OMP_SusC/RagA_CS"/>
</dbReference>
<reference evidence="13 14" key="1">
    <citation type="submission" date="2019-03" db="EMBL/GenBank/DDBJ databases">
        <title>Diversity of the mouse oral microbiome.</title>
        <authorList>
            <person name="Joseph S."/>
            <person name="Aduse-Opoku J."/>
            <person name="Curtis M."/>
            <person name="Wade W."/>
            <person name="Hashim A."/>
        </authorList>
    </citation>
    <scope>NUCLEOTIDE SEQUENCE [LARGE SCALE GENOMIC DNA]</scope>
    <source>
        <strain evidence="13 14">P11</strain>
    </source>
</reference>
<evidence type="ECO:0000256" key="3">
    <source>
        <dbReference type="ARBA" id="ARBA00022452"/>
    </source>
</evidence>
<evidence type="ECO:0000256" key="6">
    <source>
        <dbReference type="ARBA" id="ARBA00023004"/>
    </source>
</evidence>
<dbReference type="Pfam" id="PF07715">
    <property type="entry name" value="Plug"/>
    <property type="match status" value="1"/>
</dbReference>
<dbReference type="NCBIfam" id="TIGR04057">
    <property type="entry name" value="SusC_RagA_signa"/>
    <property type="match status" value="1"/>
</dbReference>
<keyword evidence="6" id="KW-0408">Iron</keyword>
<keyword evidence="4" id="KW-0410">Iron transport</keyword>